<name>A0AAQ3QN92_9LILI</name>
<accession>A0AAQ3QN92</accession>
<gene>
    <name evidence="2" type="ORF">Cni_G24247</name>
</gene>
<dbReference type="EMBL" id="CP136896">
    <property type="protein sequence ID" value="WOL15466.1"/>
    <property type="molecule type" value="Genomic_DNA"/>
</dbReference>
<feature type="chain" id="PRO_5042969027" evidence="1">
    <location>
        <begin position="35"/>
        <end position="117"/>
    </location>
</feature>
<organism evidence="2 3">
    <name type="scientific">Canna indica</name>
    <name type="common">Indian-shot</name>
    <dbReference type="NCBI Taxonomy" id="4628"/>
    <lineage>
        <taxon>Eukaryota</taxon>
        <taxon>Viridiplantae</taxon>
        <taxon>Streptophyta</taxon>
        <taxon>Embryophyta</taxon>
        <taxon>Tracheophyta</taxon>
        <taxon>Spermatophyta</taxon>
        <taxon>Magnoliopsida</taxon>
        <taxon>Liliopsida</taxon>
        <taxon>Zingiberales</taxon>
        <taxon>Cannaceae</taxon>
        <taxon>Canna</taxon>
    </lineage>
</organism>
<protein>
    <submittedName>
        <fullName evidence="2">Uncharacterized protein</fullName>
    </submittedName>
</protein>
<sequence>MVGAAMGAELGSGRRCLCPTILFILLSASATAFAGKGDGEKDGLQQQYYFNGNVSIAEGENNWPRLQAPDQGARRILRSAPNSISYRALMSDKAGSSGSRPGNPYTRGCQSYYQCRH</sequence>
<evidence type="ECO:0000313" key="2">
    <source>
        <dbReference type="EMBL" id="WOL15466.1"/>
    </source>
</evidence>
<keyword evidence="3" id="KW-1185">Reference proteome</keyword>
<evidence type="ECO:0000313" key="3">
    <source>
        <dbReference type="Proteomes" id="UP001327560"/>
    </source>
</evidence>
<dbReference type="Proteomes" id="UP001327560">
    <property type="component" value="Chromosome 7"/>
</dbReference>
<dbReference type="AlphaFoldDB" id="A0AAQ3QN92"/>
<reference evidence="2 3" key="1">
    <citation type="submission" date="2023-10" db="EMBL/GenBank/DDBJ databases">
        <title>Chromosome-scale genome assembly provides insights into flower coloration mechanisms of Canna indica.</title>
        <authorList>
            <person name="Li C."/>
        </authorList>
    </citation>
    <scope>NUCLEOTIDE SEQUENCE [LARGE SCALE GENOMIC DNA]</scope>
    <source>
        <tissue evidence="2">Flower</tissue>
    </source>
</reference>
<feature type="signal peptide" evidence="1">
    <location>
        <begin position="1"/>
        <end position="34"/>
    </location>
</feature>
<proteinExistence type="predicted"/>
<keyword evidence="1" id="KW-0732">Signal</keyword>
<evidence type="ECO:0000256" key="1">
    <source>
        <dbReference type="SAM" id="SignalP"/>
    </source>
</evidence>